<accession>A0A6M0IIE8</accession>
<keyword evidence="1" id="KW-0812">Transmembrane</keyword>
<gene>
    <name evidence="2" type="ORF">GK091_07755</name>
</gene>
<keyword evidence="1" id="KW-1133">Transmembrane helix</keyword>
<dbReference type="AlphaFoldDB" id="A0A6M0IIE8"/>
<evidence type="ECO:0000256" key="1">
    <source>
        <dbReference type="SAM" id="Phobius"/>
    </source>
</evidence>
<keyword evidence="3" id="KW-1185">Reference proteome</keyword>
<keyword evidence="1" id="KW-0472">Membrane</keyword>
<feature type="transmembrane region" description="Helical" evidence="1">
    <location>
        <begin position="31"/>
        <end position="52"/>
    </location>
</feature>
<dbReference type="EMBL" id="JAAGNZ010000001">
    <property type="protein sequence ID" value="NEU66773.1"/>
    <property type="molecule type" value="Genomic_DNA"/>
</dbReference>
<evidence type="ECO:0000313" key="2">
    <source>
        <dbReference type="EMBL" id="NEU66773.1"/>
    </source>
</evidence>
<proteinExistence type="predicted"/>
<sequence length="134" mass="14816">MTSGSLTQPSHRILTPIKNTKPHQQRSRSGLIRIGLLLIMAGLAILTGYLAYSWRSYYEVQVFSTPTGWGYDILSNGEPFIHQPTIPGVPGVVGFTSSEQAQRVGERVVEKLQEDKAMPTLTHDELRQLGVSIP</sequence>
<comment type="caution">
    <text evidence="2">The sequence shown here is derived from an EMBL/GenBank/DDBJ whole genome shotgun (WGS) entry which is preliminary data.</text>
</comment>
<evidence type="ECO:0000313" key="3">
    <source>
        <dbReference type="Proteomes" id="UP000477386"/>
    </source>
</evidence>
<protein>
    <submittedName>
        <fullName evidence="2">DUF4907 domain-containing protein</fullName>
    </submittedName>
</protein>
<dbReference type="Pfam" id="PF16250">
    <property type="entry name" value="DUF4907"/>
    <property type="match status" value="1"/>
</dbReference>
<name>A0A6M0IIE8_9BACT</name>
<dbReference type="InterPro" id="IPR032593">
    <property type="entry name" value="DUF4907"/>
</dbReference>
<organism evidence="2 3">
    <name type="scientific">Spirosoma agri</name>
    <dbReference type="NCBI Taxonomy" id="1987381"/>
    <lineage>
        <taxon>Bacteria</taxon>
        <taxon>Pseudomonadati</taxon>
        <taxon>Bacteroidota</taxon>
        <taxon>Cytophagia</taxon>
        <taxon>Cytophagales</taxon>
        <taxon>Cytophagaceae</taxon>
        <taxon>Spirosoma</taxon>
    </lineage>
</organism>
<dbReference type="Proteomes" id="UP000477386">
    <property type="component" value="Unassembled WGS sequence"/>
</dbReference>
<reference evidence="2 3" key="1">
    <citation type="submission" date="2020-02" db="EMBL/GenBank/DDBJ databases">
        <title>Draft genome sequence of two Spirosoma agri KCTC 52727 and Spirosoma terrae KCTC 52035.</title>
        <authorList>
            <person name="Rojas J."/>
            <person name="Ambika Manirajan B."/>
            <person name="Ratering S."/>
            <person name="Suarez C."/>
            <person name="Schnell S."/>
        </authorList>
    </citation>
    <scope>NUCLEOTIDE SEQUENCE [LARGE SCALE GENOMIC DNA]</scope>
    <source>
        <strain evidence="2 3">KCTC 52727</strain>
    </source>
</reference>